<feature type="domain" description="HTH tetR-type" evidence="5">
    <location>
        <begin position="11"/>
        <end position="71"/>
    </location>
</feature>
<dbReference type="Gene3D" id="1.10.10.60">
    <property type="entry name" value="Homeodomain-like"/>
    <property type="match status" value="1"/>
</dbReference>
<dbReference type="PROSITE" id="PS01081">
    <property type="entry name" value="HTH_TETR_1"/>
    <property type="match status" value="1"/>
</dbReference>
<dbReference type="InterPro" id="IPR009057">
    <property type="entry name" value="Homeodomain-like_sf"/>
</dbReference>
<organism evidence="6 7">
    <name type="scientific">Roseiflexus castenholzii (strain DSM 13941 / HLO8)</name>
    <dbReference type="NCBI Taxonomy" id="383372"/>
    <lineage>
        <taxon>Bacteria</taxon>
        <taxon>Bacillati</taxon>
        <taxon>Chloroflexota</taxon>
        <taxon>Chloroflexia</taxon>
        <taxon>Chloroflexales</taxon>
        <taxon>Roseiflexineae</taxon>
        <taxon>Roseiflexaceae</taxon>
        <taxon>Roseiflexus</taxon>
    </lineage>
</organism>
<dbReference type="KEGG" id="rca:Rcas_0269"/>
<dbReference type="RefSeq" id="WP_011997806.1">
    <property type="nucleotide sequence ID" value="NC_009767.1"/>
</dbReference>
<evidence type="ECO:0000259" key="5">
    <source>
        <dbReference type="PROSITE" id="PS50977"/>
    </source>
</evidence>
<dbReference type="GO" id="GO:0000976">
    <property type="term" value="F:transcription cis-regulatory region binding"/>
    <property type="evidence" value="ECO:0007669"/>
    <property type="project" value="TreeGrafter"/>
</dbReference>
<feature type="DNA-binding region" description="H-T-H motif" evidence="4">
    <location>
        <begin position="34"/>
        <end position="53"/>
    </location>
</feature>
<dbReference type="GO" id="GO:0003700">
    <property type="term" value="F:DNA-binding transcription factor activity"/>
    <property type="evidence" value="ECO:0007669"/>
    <property type="project" value="TreeGrafter"/>
</dbReference>
<evidence type="ECO:0000256" key="3">
    <source>
        <dbReference type="ARBA" id="ARBA00023163"/>
    </source>
</evidence>
<proteinExistence type="predicted"/>
<dbReference type="Pfam" id="PF00440">
    <property type="entry name" value="TetR_N"/>
    <property type="match status" value="1"/>
</dbReference>
<evidence type="ECO:0000313" key="6">
    <source>
        <dbReference type="EMBL" id="ABU56402.1"/>
    </source>
</evidence>
<dbReference type="Gene3D" id="1.10.357.10">
    <property type="entry name" value="Tetracycline Repressor, domain 2"/>
    <property type="match status" value="1"/>
</dbReference>
<gene>
    <name evidence="6" type="ordered locus">Rcas_0269</name>
</gene>
<dbReference type="OrthoDB" id="2732116at2"/>
<dbReference type="SUPFAM" id="SSF46689">
    <property type="entry name" value="Homeodomain-like"/>
    <property type="match status" value="1"/>
</dbReference>
<dbReference type="PANTHER" id="PTHR30055:SF226">
    <property type="entry name" value="HTH-TYPE TRANSCRIPTIONAL REGULATOR PKSA"/>
    <property type="match status" value="1"/>
</dbReference>
<dbReference type="EMBL" id="CP000804">
    <property type="protein sequence ID" value="ABU56402.1"/>
    <property type="molecule type" value="Genomic_DNA"/>
</dbReference>
<keyword evidence="7" id="KW-1185">Reference proteome</keyword>
<evidence type="ECO:0000256" key="1">
    <source>
        <dbReference type="ARBA" id="ARBA00023015"/>
    </source>
</evidence>
<dbReference type="STRING" id="383372.Rcas_0269"/>
<dbReference type="Proteomes" id="UP000000263">
    <property type="component" value="Chromosome"/>
</dbReference>
<evidence type="ECO:0000313" key="7">
    <source>
        <dbReference type="Proteomes" id="UP000000263"/>
    </source>
</evidence>
<keyword evidence="2 4" id="KW-0238">DNA-binding</keyword>
<name>A7NG15_ROSCS</name>
<dbReference type="AlphaFoldDB" id="A7NG15"/>
<dbReference type="InterPro" id="IPR050109">
    <property type="entry name" value="HTH-type_TetR-like_transc_reg"/>
</dbReference>
<reference evidence="6 7" key="1">
    <citation type="submission" date="2007-08" db="EMBL/GenBank/DDBJ databases">
        <title>Complete sequence of Roseiflexus castenholzii DSM 13941.</title>
        <authorList>
            <consortium name="US DOE Joint Genome Institute"/>
            <person name="Copeland A."/>
            <person name="Lucas S."/>
            <person name="Lapidus A."/>
            <person name="Barry K."/>
            <person name="Glavina del Rio T."/>
            <person name="Dalin E."/>
            <person name="Tice H."/>
            <person name="Pitluck S."/>
            <person name="Thompson L.S."/>
            <person name="Brettin T."/>
            <person name="Bruce D."/>
            <person name="Detter J.C."/>
            <person name="Han C."/>
            <person name="Tapia R."/>
            <person name="Schmutz J."/>
            <person name="Larimer F."/>
            <person name="Land M."/>
            <person name="Hauser L."/>
            <person name="Kyrpides N."/>
            <person name="Mikhailova N."/>
            <person name="Bryant D.A."/>
            <person name="Hanada S."/>
            <person name="Tsukatani Y."/>
            <person name="Richardson P."/>
        </authorList>
    </citation>
    <scope>NUCLEOTIDE SEQUENCE [LARGE SCALE GENOMIC DNA]</scope>
    <source>
        <strain evidence="7">DSM 13941 / HLO8</strain>
    </source>
</reference>
<dbReference type="eggNOG" id="COG1309">
    <property type="taxonomic scope" value="Bacteria"/>
</dbReference>
<dbReference type="InterPro" id="IPR036271">
    <property type="entry name" value="Tet_transcr_reg_TetR-rel_C_sf"/>
</dbReference>
<sequence>MQDILNEPAYGPTAARILMTATRLFMQRGYSAVSISDIVQAADVTKPTLYYHFSDKEELFVLVAIHMLAEMYATMRRAIANQPDTRARLVALAQVLLHEPNSDTRMMRHQAREHLNPERQRRLAEAFKRYMVDPLREVMQQGIDSGELRGRSADDLTMLFLGLMEGFQRQTAPPVEPERSDIYQSISTDHFSAETLVDLFLYGTAAR</sequence>
<accession>A7NG15</accession>
<dbReference type="PROSITE" id="PS50977">
    <property type="entry name" value="HTH_TETR_2"/>
    <property type="match status" value="1"/>
</dbReference>
<dbReference type="SUPFAM" id="SSF48498">
    <property type="entry name" value="Tetracyclin repressor-like, C-terminal domain"/>
    <property type="match status" value="1"/>
</dbReference>
<dbReference type="GO" id="GO:0045892">
    <property type="term" value="P:negative regulation of DNA-templated transcription"/>
    <property type="evidence" value="ECO:0007669"/>
    <property type="project" value="UniProtKB-ARBA"/>
</dbReference>
<dbReference type="HOGENOM" id="CLU_069356_12_8_0"/>
<evidence type="ECO:0000256" key="4">
    <source>
        <dbReference type="PROSITE-ProRule" id="PRU00335"/>
    </source>
</evidence>
<dbReference type="InterPro" id="IPR023772">
    <property type="entry name" value="DNA-bd_HTH_TetR-type_CS"/>
</dbReference>
<evidence type="ECO:0000256" key="2">
    <source>
        <dbReference type="ARBA" id="ARBA00023125"/>
    </source>
</evidence>
<keyword evidence="1" id="KW-0805">Transcription regulation</keyword>
<protein>
    <submittedName>
        <fullName evidence="6">Transcriptional regulator, TetR family</fullName>
    </submittedName>
</protein>
<dbReference type="InterPro" id="IPR001647">
    <property type="entry name" value="HTH_TetR"/>
</dbReference>
<dbReference type="FunFam" id="1.10.10.60:FF:000141">
    <property type="entry name" value="TetR family transcriptional regulator"/>
    <property type="match status" value="1"/>
</dbReference>
<dbReference type="PRINTS" id="PR00455">
    <property type="entry name" value="HTHTETR"/>
</dbReference>
<keyword evidence="3" id="KW-0804">Transcription</keyword>
<dbReference type="PANTHER" id="PTHR30055">
    <property type="entry name" value="HTH-TYPE TRANSCRIPTIONAL REGULATOR RUTR"/>
    <property type="match status" value="1"/>
</dbReference>